<dbReference type="Gene3D" id="3.30.420.10">
    <property type="entry name" value="Ribonuclease H-like superfamily/Ribonuclease H"/>
    <property type="match status" value="1"/>
</dbReference>
<dbReference type="InterPro" id="IPR036397">
    <property type="entry name" value="RNaseH_sf"/>
</dbReference>
<gene>
    <name evidence="1" type="ORF">AVEN_75677_1</name>
</gene>
<evidence type="ECO:0008006" key="3">
    <source>
        <dbReference type="Google" id="ProtNLM"/>
    </source>
</evidence>
<protein>
    <recommendedName>
        <fullName evidence="3">Transposase Tc1-like domain-containing protein</fullName>
    </recommendedName>
</protein>
<sequence>MISTKNRKARVEWAKAHKDWKKKECEDVLLSDESKYFSFGTDGIQWKQADAYCFVQLRILEDHCCRRLLVSLYPIRTKRKYLLITQRTSSYSFFFQSLAPSIPHA</sequence>
<dbReference type="Proteomes" id="UP000499080">
    <property type="component" value="Unassembled WGS sequence"/>
</dbReference>
<organism evidence="1 2">
    <name type="scientific">Araneus ventricosus</name>
    <name type="common">Orbweaver spider</name>
    <name type="synonym">Epeira ventricosa</name>
    <dbReference type="NCBI Taxonomy" id="182803"/>
    <lineage>
        <taxon>Eukaryota</taxon>
        <taxon>Metazoa</taxon>
        <taxon>Ecdysozoa</taxon>
        <taxon>Arthropoda</taxon>
        <taxon>Chelicerata</taxon>
        <taxon>Arachnida</taxon>
        <taxon>Araneae</taxon>
        <taxon>Araneomorphae</taxon>
        <taxon>Entelegynae</taxon>
        <taxon>Araneoidea</taxon>
        <taxon>Araneidae</taxon>
        <taxon>Araneus</taxon>
    </lineage>
</organism>
<dbReference type="GO" id="GO:0003676">
    <property type="term" value="F:nucleic acid binding"/>
    <property type="evidence" value="ECO:0007669"/>
    <property type="project" value="InterPro"/>
</dbReference>
<accession>A0A4Y2D4U7</accession>
<reference evidence="1 2" key="1">
    <citation type="journal article" date="2019" name="Sci. Rep.">
        <title>Orb-weaving spider Araneus ventricosus genome elucidates the spidroin gene catalogue.</title>
        <authorList>
            <person name="Kono N."/>
            <person name="Nakamura H."/>
            <person name="Ohtoshi R."/>
            <person name="Moran D.A.P."/>
            <person name="Shinohara A."/>
            <person name="Yoshida Y."/>
            <person name="Fujiwara M."/>
            <person name="Mori M."/>
            <person name="Tomita M."/>
            <person name="Arakawa K."/>
        </authorList>
    </citation>
    <scope>NUCLEOTIDE SEQUENCE [LARGE SCALE GENOMIC DNA]</scope>
</reference>
<comment type="caution">
    <text evidence="1">The sequence shown here is derived from an EMBL/GenBank/DDBJ whole genome shotgun (WGS) entry which is preliminary data.</text>
</comment>
<proteinExistence type="predicted"/>
<evidence type="ECO:0000313" key="1">
    <source>
        <dbReference type="EMBL" id="GBM11733.1"/>
    </source>
</evidence>
<keyword evidence="2" id="KW-1185">Reference proteome</keyword>
<evidence type="ECO:0000313" key="2">
    <source>
        <dbReference type="Proteomes" id="UP000499080"/>
    </source>
</evidence>
<dbReference type="AlphaFoldDB" id="A0A4Y2D4U7"/>
<dbReference type="EMBL" id="BGPR01000303">
    <property type="protein sequence ID" value="GBM11733.1"/>
    <property type="molecule type" value="Genomic_DNA"/>
</dbReference>
<name>A0A4Y2D4U7_ARAVE</name>